<comment type="similarity">
    <text evidence="2">Belongs to the methyl-accepting chemotaxis (MCP) protein family.</text>
</comment>
<evidence type="ECO:0000256" key="2">
    <source>
        <dbReference type="ARBA" id="ARBA00029447"/>
    </source>
</evidence>
<evidence type="ECO:0000256" key="4">
    <source>
        <dbReference type="SAM" id="Phobius"/>
    </source>
</evidence>
<evidence type="ECO:0000259" key="6">
    <source>
        <dbReference type="PROSITE" id="PS50885"/>
    </source>
</evidence>
<dbReference type="Pfam" id="PF00672">
    <property type="entry name" value="HAMP"/>
    <property type="match status" value="1"/>
</dbReference>
<evidence type="ECO:0000259" key="5">
    <source>
        <dbReference type="PROSITE" id="PS50111"/>
    </source>
</evidence>
<proteinExistence type="inferred from homology"/>
<keyword evidence="4" id="KW-0472">Membrane</keyword>
<accession>A0ABQ6FG58</accession>
<comment type="caution">
    <text evidence="7">The sequence shown here is derived from an EMBL/GenBank/DDBJ whole genome shotgun (WGS) entry which is preliminary data.</text>
</comment>
<dbReference type="PANTHER" id="PTHR32089">
    <property type="entry name" value="METHYL-ACCEPTING CHEMOTAXIS PROTEIN MCPB"/>
    <property type="match status" value="1"/>
</dbReference>
<dbReference type="Gene3D" id="1.20.120.30">
    <property type="entry name" value="Aspartate receptor, ligand-binding domain"/>
    <property type="match status" value="1"/>
</dbReference>
<dbReference type="PROSITE" id="PS50885">
    <property type="entry name" value="HAMP"/>
    <property type="match status" value="1"/>
</dbReference>
<keyword evidence="8" id="KW-1185">Reference proteome</keyword>
<reference evidence="8" key="1">
    <citation type="journal article" date="2019" name="Int. J. Syst. Evol. Microbiol.">
        <title>The Global Catalogue of Microorganisms (GCM) 10K type strain sequencing project: providing services to taxonomists for standard genome sequencing and annotation.</title>
        <authorList>
            <consortium name="The Broad Institute Genomics Platform"/>
            <consortium name="The Broad Institute Genome Sequencing Center for Infectious Disease"/>
            <person name="Wu L."/>
            <person name="Ma J."/>
        </authorList>
    </citation>
    <scope>NUCLEOTIDE SEQUENCE [LARGE SCALE GENOMIC DNA]</scope>
    <source>
        <strain evidence="8">NBRC 102407</strain>
    </source>
</reference>
<feature type="domain" description="Methyl-accepting transducer" evidence="5">
    <location>
        <begin position="171"/>
        <end position="352"/>
    </location>
</feature>
<evidence type="ECO:0008006" key="9">
    <source>
        <dbReference type="Google" id="ProtNLM"/>
    </source>
</evidence>
<dbReference type="Gene3D" id="6.10.340.10">
    <property type="match status" value="1"/>
</dbReference>
<dbReference type="EMBL" id="BSPX01000081">
    <property type="protein sequence ID" value="GLT24269.1"/>
    <property type="molecule type" value="Genomic_DNA"/>
</dbReference>
<keyword evidence="1 3" id="KW-0807">Transducer</keyword>
<dbReference type="InterPro" id="IPR004089">
    <property type="entry name" value="MCPsignal_dom"/>
</dbReference>
<dbReference type="InterPro" id="IPR025991">
    <property type="entry name" value="Chemoreceptor_zinc-bind_dom"/>
</dbReference>
<keyword evidence="4" id="KW-0812">Transmembrane</keyword>
<evidence type="ECO:0000256" key="3">
    <source>
        <dbReference type="PROSITE-ProRule" id="PRU00284"/>
    </source>
</evidence>
<dbReference type="Gene3D" id="1.10.287.950">
    <property type="entry name" value="Methyl-accepting chemotaxis protein"/>
    <property type="match status" value="1"/>
</dbReference>
<dbReference type="SUPFAM" id="SSF58104">
    <property type="entry name" value="Methyl-accepting chemotaxis protein (MCP) signaling domain"/>
    <property type="match status" value="1"/>
</dbReference>
<name>A0ABQ6FG58_9RHOO</name>
<evidence type="ECO:0000256" key="1">
    <source>
        <dbReference type="ARBA" id="ARBA00023224"/>
    </source>
</evidence>
<evidence type="ECO:0000313" key="7">
    <source>
        <dbReference type="EMBL" id="GLT24269.1"/>
    </source>
</evidence>
<gene>
    <name evidence="7" type="ORF">GCM10007933_37450</name>
</gene>
<dbReference type="PROSITE" id="PS50111">
    <property type="entry name" value="CHEMOTAXIS_TRANSDUC_2"/>
    <property type="match status" value="1"/>
</dbReference>
<dbReference type="SMART" id="SM00304">
    <property type="entry name" value="HAMP"/>
    <property type="match status" value="1"/>
</dbReference>
<organism evidence="7 8">
    <name type="scientific">Zoogloea oryzae</name>
    <dbReference type="NCBI Taxonomy" id="310767"/>
    <lineage>
        <taxon>Bacteria</taxon>
        <taxon>Pseudomonadati</taxon>
        <taxon>Pseudomonadota</taxon>
        <taxon>Betaproteobacteria</taxon>
        <taxon>Rhodocyclales</taxon>
        <taxon>Zoogloeaceae</taxon>
        <taxon>Zoogloea</taxon>
    </lineage>
</organism>
<protein>
    <recommendedName>
        <fullName evidence="9">Chemotaxis protein</fullName>
    </recommendedName>
</protein>
<dbReference type="Pfam" id="PF00015">
    <property type="entry name" value="MCPsignal"/>
    <property type="match status" value="1"/>
</dbReference>
<sequence length="480" mass="51167">MRSRLSVVLWGQAGLLLAALVTGFFVGGSHPLMLVWLVAGVALAAWGLRRLRVALAPLDGLLALAGKVGEGDFSSRITGIGDQDEIGRLGWAMNDLLDQLEAYFRESESAFRAQMDGRYARIGQSAGLHGGLHAAMAAHNTLLASMAAHMRSQMKTALLSNAGMLNAGNLISNLTGNQADMLAITGQMHEAATTATATASEAGESQRTVTEVVSQLDGIGARILQVASAIDEMTARSREVAMSVALINEISDQTNLLALNAAIEAARAGESGRGFAVVADEVRKLAEKTRGASQSIGEVMQGLIGQSEAMQSNAREMKEMTACSQQVVGDLAATFGRFATAASQTECQAAEVHDKSFATLVKLDHMIYKQRTYLSLNSDGDCEHGAPVAVGHEECRLGRWYRGDGKALFGQLPAYGKLEAPHALVHDSAHRVLALLEKDWQNDATIQSQIVDELNNMETGSRQVMELLDQFVADKHAGRA</sequence>
<dbReference type="Proteomes" id="UP001157167">
    <property type="component" value="Unassembled WGS sequence"/>
</dbReference>
<dbReference type="SMART" id="SM00283">
    <property type="entry name" value="MA"/>
    <property type="match status" value="1"/>
</dbReference>
<feature type="domain" description="HAMP" evidence="6">
    <location>
        <begin position="52"/>
        <end position="105"/>
    </location>
</feature>
<keyword evidence="4" id="KW-1133">Transmembrane helix</keyword>
<feature type="transmembrane region" description="Helical" evidence="4">
    <location>
        <begin position="7"/>
        <end position="26"/>
    </location>
</feature>
<dbReference type="InterPro" id="IPR003660">
    <property type="entry name" value="HAMP_dom"/>
</dbReference>
<dbReference type="PANTHER" id="PTHR32089:SF112">
    <property type="entry name" value="LYSOZYME-LIKE PROTEIN-RELATED"/>
    <property type="match status" value="1"/>
</dbReference>
<dbReference type="Pfam" id="PF13682">
    <property type="entry name" value="CZB"/>
    <property type="match status" value="1"/>
</dbReference>
<dbReference type="CDD" id="cd06225">
    <property type="entry name" value="HAMP"/>
    <property type="match status" value="1"/>
</dbReference>
<evidence type="ECO:0000313" key="8">
    <source>
        <dbReference type="Proteomes" id="UP001157167"/>
    </source>
</evidence>